<feature type="domain" description="ATPase dynein-related AAA" evidence="1">
    <location>
        <begin position="93"/>
        <end position="225"/>
    </location>
</feature>
<evidence type="ECO:0000313" key="3">
    <source>
        <dbReference type="Proteomes" id="UP000199512"/>
    </source>
</evidence>
<dbReference type="GO" id="GO:0005524">
    <property type="term" value="F:ATP binding"/>
    <property type="evidence" value="ECO:0007669"/>
    <property type="project" value="InterPro"/>
</dbReference>
<dbReference type="GO" id="GO:0016887">
    <property type="term" value="F:ATP hydrolysis activity"/>
    <property type="evidence" value="ECO:0007669"/>
    <property type="project" value="InterPro"/>
</dbReference>
<dbReference type="PANTHER" id="PTHR42759:SF1">
    <property type="entry name" value="MAGNESIUM-CHELATASE SUBUNIT CHLD"/>
    <property type="match status" value="1"/>
</dbReference>
<dbReference type="EMBL" id="FODF01000009">
    <property type="protein sequence ID" value="SEN72074.1"/>
    <property type="molecule type" value="Genomic_DNA"/>
</dbReference>
<dbReference type="PANTHER" id="PTHR42759">
    <property type="entry name" value="MOXR FAMILY PROTEIN"/>
    <property type="match status" value="1"/>
</dbReference>
<sequence length="336" mass="37885">MSNDNTNQLKNKINKAYLKGGGQLPKKTGVLAYMKEFLLEQGVPEKLLKELEEFRNFYKLDDNLKDRVPTPKYKYYGGEVLSKSIAALLAGYNILLSGPKATGKNVLAENLGMLFGRPMWNISMNVTSDSSSLLGTDTFVDNEVKLRKGPVYNAAESGGFAVFDEINMAKNDSLSVIYSALDYRRVIDVPGYEKINMHDATRFIGTMNYGYIGTKELNEALVSRFLVIEMPTITEENFKMILNDEFNLKDEYLDTFVRLFMDLQKKSLNAEISSKAIDLRGLFSSIETIKRGLSIKSALEMGIVNKTFDQYEKDIVRDVINSLIKDSVKPEDIFIG</sequence>
<dbReference type="InterPro" id="IPR011704">
    <property type="entry name" value="ATPase_dyneun-rel_AAA"/>
</dbReference>
<dbReference type="Proteomes" id="UP000199512">
    <property type="component" value="Unassembled WGS sequence"/>
</dbReference>
<dbReference type="Gene3D" id="3.40.50.300">
    <property type="entry name" value="P-loop containing nucleotide triphosphate hydrolases"/>
    <property type="match status" value="1"/>
</dbReference>
<proteinExistence type="predicted"/>
<dbReference type="SUPFAM" id="SSF52540">
    <property type="entry name" value="P-loop containing nucleoside triphosphate hydrolases"/>
    <property type="match status" value="1"/>
</dbReference>
<organism evidence="2 3">
    <name type="scientific">Peptostreptococcus russellii</name>
    <dbReference type="NCBI Taxonomy" id="215200"/>
    <lineage>
        <taxon>Bacteria</taxon>
        <taxon>Bacillati</taxon>
        <taxon>Bacillota</taxon>
        <taxon>Clostridia</taxon>
        <taxon>Peptostreptococcales</taxon>
        <taxon>Peptostreptococcaceae</taxon>
        <taxon>Peptostreptococcus</taxon>
    </lineage>
</organism>
<evidence type="ECO:0000259" key="1">
    <source>
        <dbReference type="Pfam" id="PF07728"/>
    </source>
</evidence>
<dbReference type="InterPro" id="IPR050764">
    <property type="entry name" value="CbbQ/NirQ/NorQ/GpvN"/>
</dbReference>
<dbReference type="InterPro" id="IPR027417">
    <property type="entry name" value="P-loop_NTPase"/>
</dbReference>
<dbReference type="Pfam" id="PF07728">
    <property type="entry name" value="AAA_5"/>
    <property type="match status" value="1"/>
</dbReference>
<accession>A0A1H8IU31</accession>
<reference evidence="2 3" key="1">
    <citation type="submission" date="2016-10" db="EMBL/GenBank/DDBJ databases">
        <authorList>
            <person name="de Groot N.N."/>
        </authorList>
    </citation>
    <scope>NUCLEOTIDE SEQUENCE [LARGE SCALE GENOMIC DNA]</scope>
    <source>
        <strain evidence="2 3">Calf135</strain>
    </source>
</reference>
<keyword evidence="3" id="KW-1185">Reference proteome</keyword>
<evidence type="ECO:0000313" key="2">
    <source>
        <dbReference type="EMBL" id="SEN72074.1"/>
    </source>
</evidence>
<name>A0A1H8IU31_9FIRM</name>
<dbReference type="AlphaFoldDB" id="A0A1H8IU31"/>
<protein>
    <submittedName>
        <fullName evidence="2">MoxR-like ATPase</fullName>
    </submittedName>
</protein>
<gene>
    <name evidence="2" type="ORF">SAMN05216454_10940</name>
</gene>
<dbReference type="STRING" id="215200.SAMN05216454_10940"/>